<dbReference type="Proteomes" id="UP000595823">
    <property type="component" value="Chromosome"/>
</dbReference>
<keyword evidence="2" id="KW-1185">Reference proteome</keyword>
<gene>
    <name evidence="1" type="ORF">HUG15_09945</name>
</gene>
<sequence>MSRHVPWGLIKNSLLFGMDVSNMLTIHYDDGEFITELNDHLLKAGGFEHKCPRLKVAVQTKVR</sequence>
<dbReference type="KEGG" id="scia:HUG15_09945"/>
<protein>
    <submittedName>
        <fullName evidence="1">Uncharacterized protein</fullName>
    </submittedName>
</protein>
<evidence type="ECO:0000313" key="2">
    <source>
        <dbReference type="Proteomes" id="UP000595823"/>
    </source>
</evidence>
<proteinExistence type="predicted"/>
<accession>A0A7T7CBH0</accession>
<reference evidence="1 2" key="1">
    <citation type="submission" date="2020-06" db="EMBL/GenBank/DDBJ databases">
        <title>Genomic analysis of Salicibibacter sp. NKC5-3.</title>
        <authorList>
            <person name="Oh Y.J."/>
        </authorList>
    </citation>
    <scope>NUCLEOTIDE SEQUENCE [LARGE SCALE GENOMIC DNA]</scope>
    <source>
        <strain evidence="1 2">NKC5-3</strain>
    </source>
</reference>
<dbReference type="RefSeq" id="WP_200128491.1">
    <property type="nucleotide sequence ID" value="NZ_CP054705.1"/>
</dbReference>
<organism evidence="1 2">
    <name type="scientific">Salicibibacter cibarius</name>
    <dbReference type="NCBI Taxonomy" id="2743000"/>
    <lineage>
        <taxon>Bacteria</taxon>
        <taxon>Bacillati</taxon>
        <taxon>Bacillota</taxon>
        <taxon>Bacilli</taxon>
        <taxon>Bacillales</taxon>
        <taxon>Bacillaceae</taxon>
        <taxon>Salicibibacter</taxon>
    </lineage>
</organism>
<dbReference type="AlphaFoldDB" id="A0A7T7CBH0"/>
<dbReference type="EMBL" id="CP054705">
    <property type="protein sequence ID" value="QQK75858.1"/>
    <property type="molecule type" value="Genomic_DNA"/>
</dbReference>
<name>A0A7T7CBH0_9BACI</name>
<evidence type="ECO:0000313" key="1">
    <source>
        <dbReference type="EMBL" id="QQK75858.1"/>
    </source>
</evidence>